<keyword evidence="1" id="KW-1133">Transmembrane helix</keyword>
<keyword evidence="1" id="KW-0812">Transmembrane</keyword>
<evidence type="ECO:0000313" key="2">
    <source>
        <dbReference type="EMBL" id="MBB5180281.1"/>
    </source>
</evidence>
<dbReference type="Pfam" id="PF11188">
    <property type="entry name" value="DUF2975"/>
    <property type="match status" value="1"/>
</dbReference>
<comment type="caution">
    <text evidence="2">The sequence shown here is derived from an EMBL/GenBank/DDBJ whole genome shotgun (WGS) entry which is preliminary data.</text>
</comment>
<dbReference type="InterPro" id="IPR021354">
    <property type="entry name" value="DUF2975"/>
</dbReference>
<evidence type="ECO:0000256" key="1">
    <source>
        <dbReference type="SAM" id="Phobius"/>
    </source>
</evidence>
<dbReference type="RefSeq" id="WP_135502008.1">
    <property type="nucleotide sequence ID" value="NZ_JACHHE010000004.1"/>
</dbReference>
<dbReference type="AlphaFoldDB" id="A0A7W8FTN6"/>
<evidence type="ECO:0008006" key="4">
    <source>
        <dbReference type="Google" id="ProtNLM"/>
    </source>
</evidence>
<feature type="transmembrane region" description="Helical" evidence="1">
    <location>
        <begin position="93"/>
        <end position="113"/>
    </location>
</feature>
<sequence length="159" mass="17230">MKRETLFLKAVLVLMALPVLAVCIFVVPPISEFAGELIDGVPFVQYFFMAALYATAVAYFVALYQTLKLLGYIDRNIAFSELSVKALKNIKRCALAITGLYVLCLPIILYVAQVDDAPGLGGLGLVITFGALVIAVFAAVLQKLLQNAIELKSENDLTV</sequence>
<accession>A0A7W8FTN6</accession>
<keyword evidence="1" id="KW-0472">Membrane</keyword>
<dbReference type="EMBL" id="JACHHE010000004">
    <property type="protein sequence ID" value="MBB5180281.1"/>
    <property type="molecule type" value="Genomic_DNA"/>
</dbReference>
<keyword evidence="3" id="KW-1185">Reference proteome</keyword>
<dbReference type="OrthoDB" id="1100174at2"/>
<protein>
    <recommendedName>
        <fullName evidence="4">DUF2975 domain-containing protein</fullName>
    </recommendedName>
</protein>
<dbReference type="Proteomes" id="UP000525923">
    <property type="component" value="Unassembled WGS sequence"/>
</dbReference>
<evidence type="ECO:0000313" key="3">
    <source>
        <dbReference type="Proteomes" id="UP000525923"/>
    </source>
</evidence>
<reference evidence="2 3" key="1">
    <citation type="submission" date="2020-08" db="EMBL/GenBank/DDBJ databases">
        <title>Genomic Encyclopedia of Type Strains, Phase IV (KMG-IV): sequencing the most valuable type-strain genomes for metagenomic binning, comparative biology and taxonomic classification.</title>
        <authorList>
            <person name="Goeker M."/>
        </authorList>
    </citation>
    <scope>NUCLEOTIDE SEQUENCE [LARGE SCALE GENOMIC DNA]</scope>
    <source>
        <strain evidence="2 3">DSM 15895</strain>
    </source>
</reference>
<gene>
    <name evidence="2" type="ORF">HNQ44_001709</name>
</gene>
<organism evidence="2 3">
    <name type="scientific">Planococcus koreensis</name>
    <dbReference type="NCBI Taxonomy" id="112331"/>
    <lineage>
        <taxon>Bacteria</taxon>
        <taxon>Bacillati</taxon>
        <taxon>Bacillota</taxon>
        <taxon>Bacilli</taxon>
        <taxon>Bacillales</taxon>
        <taxon>Caryophanaceae</taxon>
        <taxon>Planococcus</taxon>
    </lineage>
</organism>
<feature type="transmembrane region" description="Helical" evidence="1">
    <location>
        <begin position="119"/>
        <end position="141"/>
    </location>
</feature>
<name>A0A7W8FTN6_9BACL</name>
<feature type="transmembrane region" description="Helical" evidence="1">
    <location>
        <begin position="7"/>
        <end position="31"/>
    </location>
</feature>
<feature type="transmembrane region" description="Helical" evidence="1">
    <location>
        <begin position="43"/>
        <end position="64"/>
    </location>
</feature>
<proteinExistence type="predicted"/>